<evidence type="ECO:0000313" key="1">
    <source>
        <dbReference type="EMBL" id="MBW62100.1"/>
    </source>
</evidence>
<reference evidence="1" key="1">
    <citation type="submission" date="2018-01" db="EMBL/GenBank/DDBJ databases">
        <title>An insight into the sialome of Amazonian anophelines.</title>
        <authorList>
            <person name="Ribeiro J.M."/>
            <person name="Scarpassa V."/>
            <person name="Calvo E."/>
        </authorList>
    </citation>
    <scope>NUCLEOTIDE SEQUENCE</scope>
    <source>
        <tissue evidence="1">Salivary glands</tissue>
    </source>
</reference>
<dbReference type="EMBL" id="GGFJ01012959">
    <property type="protein sequence ID" value="MBW62100.1"/>
    <property type="molecule type" value="Transcribed_RNA"/>
</dbReference>
<sequence length="90" mass="10239">MSRVALMRFSAATLHLTEASHGNMALWFQMLAYLGSSQYVLLRYDTFIGWATFLFVIASKANIALMKDWEPRIKLGFSKQFYQLLLGALG</sequence>
<protein>
    <submittedName>
        <fullName evidence="1">Putative secreted protein</fullName>
    </submittedName>
</protein>
<name>A0A2M4C9U7_9DIPT</name>
<organism evidence="1">
    <name type="scientific">Anopheles marajoara</name>
    <dbReference type="NCBI Taxonomy" id="58244"/>
    <lineage>
        <taxon>Eukaryota</taxon>
        <taxon>Metazoa</taxon>
        <taxon>Ecdysozoa</taxon>
        <taxon>Arthropoda</taxon>
        <taxon>Hexapoda</taxon>
        <taxon>Insecta</taxon>
        <taxon>Pterygota</taxon>
        <taxon>Neoptera</taxon>
        <taxon>Endopterygota</taxon>
        <taxon>Diptera</taxon>
        <taxon>Nematocera</taxon>
        <taxon>Culicoidea</taxon>
        <taxon>Culicidae</taxon>
        <taxon>Anophelinae</taxon>
        <taxon>Anopheles</taxon>
    </lineage>
</organism>
<accession>A0A2M4C9U7</accession>
<dbReference type="AlphaFoldDB" id="A0A2M4C9U7"/>
<proteinExistence type="predicted"/>